<organism evidence="2 3">
    <name type="scientific">Zea mays</name>
    <name type="common">Maize</name>
    <dbReference type="NCBI Taxonomy" id="4577"/>
    <lineage>
        <taxon>Eukaryota</taxon>
        <taxon>Viridiplantae</taxon>
        <taxon>Streptophyta</taxon>
        <taxon>Embryophyta</taxon>
        <taxon>Tracheophyta</taxon>
        <taxon>Spermatophyta</taxon>
        <taxon>Magnoliopsida</taxon>
        <taxon>Liliopsida</taxon>
        <taxon>Poales</taxon>
        <taxon>Poaceae</taxon>
        <taxon>PACMAD clade</taxon>
        <taxon>Panicoideae</taxon>
        <taxon>Andropogonodae</taxon>
        <taxon>Andropogoneae</taxon>
        <taxon>Tripsacinae</taxon>
        <taxon>Zea</taxon>
    </lineage>
</organism>
<dbReference type="GO" id="GO:0050660">
    <property type="term" value="F:flavin adenine dinucleotide binding"/>
    <property type="evidence" value="ECO:0007669"/>
    <property type="project" value="InterPro"/>
</dbReference>
<keyword evidence="3" id="KW-1185">Reference proteome</keyword>
<dbReference type="FunFam" id="1.10.10.1800:FF:000001">
    <property type="entry name" value="tRNA uridine 5-carboxymethylaminomethyl modification enzyme MnmG"/>
    <property type="match status" value="1"/>
</dbReference>
<dbReference type="InterPro" id="IPR002218">
    <property type="entry name" value="MnmG-rel"/>
</dbReference>
<dbReference type="GO" id="GO:0008033">
    <property type="term" value="P:tRNA processing"/>
    <property type="evidence" value="ECO:0007669"/>
    <property type="project" value="InterPro"/>
</dbReference>
<name>A0A804MBW5_MAIZE</name>
<dbReference type="InterPro" id="IPR049312">
    <property type="entry name" value="GIDA_C_N"/>
</dbReference>
<evidence type="ECO:0000313" key="3">
    <source>
        <dbReference type="Proteomes" id="UP000007305"/>
    </source>
</evidence>
<reference evidence="3" key="1">
    <citation type="submission" date="2015-12" db="EMBL/GenBank/DDBJ databases">
        <title>Update maize B73 reference genome by single molecule sequencing technologies.</title>
        <authorList>
            <consortium name="Maize Genome Sequencing Project"/>
            <person name="Ware D."/>
        </authorList>
    </citation>
    <scope>NUCLEOTIDE SEQUENCE [LARGE SCALE GENOMIC DNA]</scope>
    <source>
        <strain evidence="3">cv. B73</strain>
    </source>
</reference>
<dbReference type="InterPro" id="IPR036188">
    <property type="entry name" value="FAD/NAD-bd_sf"/>
</dbReference>
<evidence type="ECO:0000313" key="2">
    <source>
        <dbReference type="EnsemblPlants" id="Zm00001eb074000_P002"/>
    </source>
</evidence>
<accession>A0A804MBW5</accession>
<sequence>MLTSSSEHRLLLRSDNADSRLTPLGREIGLIDDRRWELYQSKQARIKQEKERLRSTKVPAWFTCSSSNVLLSGGEFAAEVTAVSNQPVKDSSTLEAILKKPHVQYKLLTSMDAEMKIYLELRRNV</sequence>
<feature type="domain" description="tRNA uridine 5-carboxymethylaminomethyl modification enzyme C-terminal N-terninal subdomain" evidence="1">
    <location>
        <begin position="33"/>
        <end position="115"/>
    </location>
</feature>
<dbReference type="Gramene" id="Zm00001eb074000_T002">
    <property type="protein sequence ID" value="Zm00001eb074000_P002"/>
    <property type="gene ID" value="Zm00001eb074000"/>
</dbReference>
<reference evidence="2" key="2">
    <citation type="submission" date="2019-07" db="EMBL/GenBank/DDBJ databases">
        <authorList>
            <person name="Seetharam A."/>
            <person name="Woodhouse M."/>
            <person name="Cannon E."/>
        </authorList>
    </citation>
    <scope>NUCLEOTIDE SEQUENCE [LARGE SCALE GENOMIC DNA]</scope>
    <source>
        <strain evidence="2">cv. B73</strain>
    </source>
</reference>
<dbReference type="Pfam" id="PF21680">
    <property type="entry name" value="GIDA_C_1st"/>
    <property type="match status" value="1"/>
</dbReference>
<dbReference type="Gene3D" id="1.10.10.1800">
    <property type="entry name" value="tRNA uridine 5-carboxymethylaminomethyl modification enzyme MnmG/GidA"/>
    <property type="match status" value="1"/>
</dbReference>
<dbReference type="Proteomes" id="UP000007305">
    <property type="component" value="Chromosome 2"/>
</dbReference>
<proteinExistence type="predicted"/>
<dbReference type="AlphaFoldDB" id="A0A804MBW5"/>
<dbReference type="Gene3D" id="3.50.50.60">
    <property type="entry name" value="FAD/NAD(P)-binding domain"/>
    <property type="match status" value="1"/>
</dbReference>
<evidence type="ECO:0000259" key="1">
    <source>
        <dbReference type="Pfam" id="PF21680"/>
    </source>
</evidence>
<reference evidence="2" key="3">
    <citation type="submission" date="2021-05" db="UniProtKB">
        <authorList>
            <consortium name="EnsemblPlants"/>
        </authorList>
    </citation>
    <scope>IDENTIFICATION</scope>
    <source>
        <strain evidence="2">cv. B73</strain>
    </source>
</reference>
<protein>
    <recommendedName>
        <fullName evidence="1">tRNA uridine 5-carboxymethylaminomethyl modification enzyme C-terminal N-terninal subdomain domain-containing protein</fullName>
    </recommendedName>
</protein>
<dbReference type="EnsemblPlants" id="Zm00001eb074000_T002">
    <property type="protein sequence ID" value="Zm00001eb074000_P002"/>
    <property type="gene ID" value="Zm00001eb074000"/>
</dbReference>
<dbReference type="InParanoid" id="A0A804MBW5"/>
<dbReference type="PANTHER" id="PTHR11806">
    <property type="entry name" value="GLUCOSE INHIBITED DIVISION PROTEIN A"/>
    <property type="match status" value="1"/>
</dbReference>
<dbReference type="PANTHER" id="PTHR11806:SF0">
    <property type="entry name" value="PROTEIN MTO1 HOMOLOG, MITOCHONDRIAL"/>
    <property type="match status" value="1"/>
</dbReference>